<proteinExistence type="predicted"/>
<evidence type="ECO:0000313" key="2">
    <source>
        <dbReference type="Proteomes" id="UP000244912"/>
    </source>
</evidence>
<dbReference type="RefSeq" id="WP_146190426.1">
    <property type="nucleotide sequence ID" value="NZ_ONZF01000001.1"/>
</dbReference>
<gene>
    <name evidence="1" type="ORF">PAA8504_00006</name>
</gene>
<dbReference type="Proteomes" id="UP000244912">
    <property type="component" value="Unassembled WGS sequence"/>
</dbReference>
<protein>
    <submittedName>
        <fullName evidence="1">Uncharacterized protein</fullName>
    </submittedName>
</protein>
<evidence type="ECO:0000313" key="1">
    <source>
        <dbReference type="EMBL" id="SPJ22219.1"/>
    </source>
</evidence>
<dbReference type="InterPro" id="IPR027417">
    <property type="entry name" value="P-loop_NTPase"/>
</dbReference>
<reference evidence="1 2" key="1">
    <citation type="submission" date="2018-03" db="EMBL/GenBank/DDBJ databases">
        <authorList>
            <person name="Keele B.F."/>
        </authorList>
    </citation>
    <scope>NUCLEOTIDE SEQUENCE [LARGE SCALE GENOMIC DNA]</scope>
    <source>
        <strain evidence="1 2">CECT 8504</strain>
    </source>
</reference>
<dbReference type="EMBL" id="ONZF01000001">
    <property type="protein sequence ID" value="SPJ22219.1"/>
    <property type="molecule type" value="Genomic_DNA"/>
</dbReference>
<sequence>MPHARQGEDHADCLRQLGIPVAFDENGWFTSEAVTVARAALAIVADPADSFAAALYLTHGPAALPLEDMLTAALDEVLADHETLAPLIALHTQTPGRTASRMLAALRTGAGLDEWAAGLDDPARAHADLARLDAEAIAFEAADPLPAPPRACSAGTSAPFSLGSQFAPRLGTTPVRVPMALPRTE</sequence>
<organism evidence="1 2">
    <name type="scientific">Palleronia abyssalis</name>
    <dbReference type="NCBI Taxonomy" id="1501240"/>
    <lineage>
        <taxon>Bacteria</taxon>
        <taxon>Pseudomonadati</taxon>
        <taxon>Pseudomonadota</taxon>
        <taxon>Alphaproteobacteria</taxon>
        <taxon>Rhodobacterales</taxon>
        <taxon>Roseobacteraceae</taxon>
        <taxon>Palleronia</taxon>
    </lineage>
</organism>
<dbReference type="SUPFAM" id="SSF52540">
    <property type="entry name" value="P-loop containing nucleoside triphosphate hydrolases"/>
    <property type="match status" value="1"/>
</dbReference>
<keyword evidence="2" id="KW-1185">Reference proteome</keyword>
<dbReference type="AlphaFoldDB" id="A0A2R8BPV9"/>
<accession>A0A2R8BPV9</accession>
<name>A0A2R8BPV9_9RHOB</name>